<feature type="domain" description="CopC" evidence="4">
    <location>
        <begin position="58"/>
        <end position="139"/>
    </location>
</feature>
<accession>A0AAE2MMZ3</accession>
<name>A0AAE2MMZ3_RHILE</name>
<dbReference type="Pfam" id="PF04234">
    <property type="entry name" value="CopC"/>
    <property type="match status" value="1"/>
</dbReference>
<feature type="signal peptide" evidence="3">
    <location>
        <begin position="1"/>
        <end position="38"/>
    </location>
</feature>
<keyword evidence="2" id="KW-0186">Copper</keyword>
<dbReference type="Proteomes" id="UP000538507">
    <property type="component" value="Unassembled WGS sequence"/>
</dbReference>
<dbReference type="AlphaFoldDB" id="A0AAE2MMZ3"/>
<dbReference type="EMBL" id="JACIGO010000005">
    <property type="protein sequence ID" value="MBB4292296.1"/>
    <property type="molecule type" value="Genomic_DNA"/>
</dbReference>
<gene>
    <name evidence="5" type="ORF">GGE16_004372</name>
</gene>
<comment type="caution">
    <text evidence="5">The sequence shown here is derived from an EMBL/GenBank/DDBJ whole genome shotgun (WGS) entry which is preliminary data.</text>
</comment>
<dbReference type="Gene3D" id="2.60.40.1220">
    <property type="match status" value="1"/>
</dbReference>
<feature type="chain" id="PRO_5042021116" description="CopC domain-containing protein" evidence="3">
    <location>
        <begin position="39"/>
        <end position="141"/>
    </location>
</feature>
<organism evidence="5 6">
    <name type="scientific">Rhizobium leguminosarum</name>
    <dbReference type="NCBI Taxonomy" id="384"/>
    <lineage>
        <taxon>Bacteria</taxon>
        <taxon>Pseudomonadati</taxon>
        <taxon>Pseudomonadota</taxon>
        <taxon>Alphaproteobacteria</taxon>
        <taxon>Hyphomicrobiales</taxon>
        <taxon>Rhizobiaceae</taxon>
        <taxon>Rhizobium/Agrobacterium group</taxon>
        <taxon>Rhizobium</taxon>
    </lineage>
</organism>
<evidence type="ECO:0000259" key="4">
    <source>
        <dbReference type="Pfam" id="PF04234"/>
    </source>
</evidence>
<dbReference type="GO" id="GO:0005507">
    <property type="term" value="F:copper ion binding"/>
    <property type="evidence" value="ECO:0007669"/>
    <property type="project" value="InterPro"/>
</dbReference>
<dbReference type="InterPro" id="IPR014755">
    <property type="entry name" value="Cu-Rt/internalin_Ig-like"/>
</dbReference>
<sequence length="141" mass="15083">MTAPGTMRIGKIGKAIMKSIVSFCLFASLLFAANEASAALEQASLPPPQQQQQQQEEKLVPANLELTFPGPVDLARSTAILLDAQGTALPTGKPFLSGPEGSVFKIPLDPAIAPGLYTLDWRVLSMDGRSAEGRYQFRVDP</sequence>
<dbReference type="GO" id="GO:0046688">
    <property type="term" value="P:response to copper ion"/>
    <property type="evidence" value="ECO:0007669"/>
    <property type="project" value="InterPro"/>
</dbReference>
<protein>
    <recommendedName>
        <fullName evidence="4">CopC domain-containing protein</fullName>
    </recommendedName>
</protein>
<reference evidence="5 6" key="1">
    <citation type="submission" date="2020-08" db="EMBL/GenBank/DDBJ databases">
        <title>Genomic Encyclopedia of Type Strains, Phase IV (KMG-V): Genome sequencing to study the core and pangenomes of soil and plant-associated prokaryotes.</title>
        <authorList>
            <person name="Whitman W."/>
        </authorList>
    </citation>
    <scope>NUCLEOTIDE SEQUENCE [LARGE SCALE GENOMIC DNA]</scope>
    <source>
        <strain evidence="5 6">SEMIA 415</strain>
    </source>
</reference>
<proteinExistence type="predicted"/>
<evidence type="ECO:0000313" key="6">
    <source>
        <dbReference type="Proteomes" id="UP000538507"/>
    </source>
</evidence>
<dbReference type="InterPro" id="IPR014756">
    <property type="entry name" value="Ig_E-set"/>
</dbReference>
<dbReference type="GO" id="GO:0042597">
    <property type="term" value="C:periplasmic space"/>
    <property type="evidence" value="ECO:0007669"/>
    <property type="project" value="InterPro"/>
</dbReference>
<evidence type="ECO:0000256" key="1">
    <source>
        <dbReference type="ARBA" id="ARBA00022729"/>
    </source>
</evidence>
<keyword evidence="1 3" id="KW-0732">Signal</keyword>
<evidence type="ECO:0000313" key="5">
    <source>
        <dbReference type="EMBL" id="MBB4292296.1"/>
    </source>
</evidence>
<evidence type="ECO:0000256" key="3">
    <source>
        <dbReference type="SAM" id="SignalP"/>
    </source>
</evidence>
<dbReference type="SUPFAM" id="SSF81296">
    <property type="entry name" value="E set domains"/>
    <property type="match status" value="1"/>
</dbReference>
<evidence type="ECO:0000256" key="2">
    <source>
        <dbReference type="ARBA" id="ARBA00023008"/>
    </source>
</evidence>
<dbReference type="InterPro" id="IPR007348">
    <property type="entry name" value="CopC_dom"/>
</dbReference>